<feature type="compositionally biased region" description="Low complexity" evidence="1">
    <location>
        <begin position="185"/>
        <end position="195"/>
    </location>
</feature>
<dbReference type="OrthoDB" id="3066311at2759"/>
<proteinExistence type="predicted"/>
<feature type="region of interest" description="Disordered" evidence="1">
    <location>
        <begin position="126"/>
        <end position="147"/>
    </location>
</feature>
<feature type="compositionally biased region" description="Low complexity" evidence="1">
    <location>
        <begin position="217"/>
        <end position="235"/>
    </location>
</feature>
<sequence>MSVPMVPNVWVIPPEEDGPPFCCFDAADPLERYVPSEEDLQGPGSALEIISTQFSTHNSSPVFHRAEHTTGNIVMPRRSDGRSIEDVLVNARNQSDLYQDPEITIRGSSNSSGDDSEIVEIIKVRRHERGMQQSSPPSSVSEPAIKPSKSFISRASKAFKNVRRSVSRSRIPAVADDLPSDAESSRSPSPAPSRRSSMIFSSLFSHSPSLQSRYSFDSFNEPSSSSPIEASHSNPLDIQMHCSPSSAEMHGFVPHPDTDEEEDCDGDEEIQNTPRAPPHRPHPSTLVRSPSPTARVSRRRFSVLNLFSAGRESEDSESLDTRPSTPIVTSPSTPSLPTSPRVGPSRTDSTESSASSGPTTPVDDVFPSPSLPRRPSTSLLKRLPSFSRSPRKSKASVLADAPKAPSPALEVAGEDDLGFGEMRLDSLHFDEMSFDASRF</sequence>
<dbReference type="AlphaFoldDB" id="A0A0D0CLK9"/>
<feature type="compositionally biased region" description="Low complexity" evidence="1">
    <location>
        <begin position="321"/>
        <end position="385"/>
    </location>
</feature>
<accession>A0A0D0CLK9</accession>
<feature type="compositionally biased region" description="Low complexity" evidence="1">
    <location>
        <begin position="134"/>
        <end position="143"/>
    </location>
</feature>
<keyword evidence="3" id="KW-1185">Reference proteome</keyword>
<gene>
    <name evidence="2" type="ORF">GYMLUDRAFT_57507</name>
</gene>
<evidence type="ECO:0000313" key="2">
    <source>
        <dbReference type="EMBL" id="KIK63874.1"/>
    </source>
</evidence>
<evidence type="ECO:0000256" key="1">
    <source>
        <dbReference type="SAM" id="MobiDB-lite"/>
    </source>
</evidence>
<reference evidence="2 3" key="1">
    <citation type="submission" date="2014-04" db="EMBL/GenBank/DDBJ databases">
        <title>Evolutionary Origins and Diversification of the Mycorrhizal Mutualists.</title>
        <authorList>
            <consortium name="DOE Joint Genome Institute"/>
            <consortium name="Mycorrhizal Genomics Consortium"/>
            <person name="Kohler A."/>
            <person name="Kuo A."/>
            <person name="Nagy L.G."/>
            <person name="Floudas D."/>
            <person name="Copeland A."/>
            <person name="Barry K.W."/>
            <person name="Cichocki N."/>
            <person name="Veneault-Fourrey C."/>
            <person name="LaButti K."/>
            <person name="Lindquist E.A."/>
            <person name="Lipzen A."/>
            <person name="Lundell T."/>
            <person name="Morin E."/>
            <person name="Murat C."/>
            <person name="Riley R."/>
            <person name="Ohm R."/>
            <person name="Sun H."/>
            <person name="Tunlid A."/>
            <person name="Henrissat B."/>
            <person name="Grigoriev I.V."/>
            <person name="Hibbett D.S."/>
            <person name="Martin F."/>
        </authorList>
    </citation>
    <scope>NUCLEOTIDE SEQUENCE [LARGE SCALE GENOMIC DNA]</scope>
    <source>
        <strain evidence="2 3">FD-317 M1</strain>
    </source>
</reference>
<feature type="region of interest" description="Disordered" evidence="1">
    <location>
        <begin position="162"/>
        <end position="195"/>
    </location>
</feature>
<feature type="compositionally biased region" description="Acidic residues" evidence="1">
    <location>
        <begin position="258"/>
        <end position="270"/>
    </location>
</feature>
<name>A0A0D0CLK9_9AGAR</name>
<evidence type="ECO:0000313" key="3">
    <source>
        <dbReference type="Proteomes" id="UP000053593"/>
    </source>
</evidence>
<dbReference type="Proteomes" id="UP000053593">
    <property type="component" value="Unassembled WGS sequence"/>
</dbReference>
<protein>
    <submittedName>
        <fullName evidence="2">Unplaced genomic scaffold GYMLUscaffold_15, whole genome shotgun sequence</fullName>
    </submittedName>
</protein>
<feature type="region of interest" description="Disordered" evidence="1">
    <location>
        <begin position="217"/>
        <end position="295"/>
    </location>
</feature>
<feature type="region of interest" description="Disordered" evidence="1">
    <location>
        <begin position="310"/>
        <end position="415"/>
    </location>
</feature>
<organism evidence="2 3">
    <name type="scientific">Collybiopsis luxurians FD-317 M1</name>
    <dbReference type="NCBI Taxonomy" id="944289"/>
    <lineage>
        <taxon>Eukaryota</taxon>
        <taxon>Fungi</taxon>
        <taxon>Dikarya</taxon>
        <taxon>Basidiomycota</taxon>
        <taxon>Agaricomycotina</taxon>
        <taxon>Agaricomycetes</taxon>
        <taxon>Agaricomycetidae</taxon>
        <taxon>Agaricales</taxon>
        <taxon>Marasmiineae</taxon>
        <taxon>Omphalotaceae</taxon>
        <taxon>Collybiopsis</taxon>
        <taxon>Collybiopsis luxurians</taxon>
    </lineage>
</organism>
<dbReference type="HOGENOM" id="CLU_045422_0_0_1"/>
<dbReference type="EMBL" id="KN834763">
    <property type="protein sequence ID" value="KIK63874.1"/>
    <property type="molecule type" value="Genomic_DNA"/>
</dbReference>